<dbReference type="EMBL" id="VAWE01000002">
    <property type="protein sequence ID" value="TLQ39205.1"/>
    <property type="molecule type" value="Genomic_DNA"/>
</dbReference>
<accession>A0A5R9DSV6</accession>
<feature type="region of interest" description="Disordered" evidence="1">
    <location>
        <begin position="123"/>
        <end position="144"/>
    </location>
</feature>
<proteinExistence type="predicted"/>
<evidence type="ECO:0000256" key="1">
    <source>
        <dbReference type="SAM" id="MobiDB-lite"/>
    </source>
</evidence>
<evidence type="ECO:0000313" key="2">
    <source>
        <dbReference type="EMBL" id="TLQ39205.1"/>
    </source>
</evidence>
<gene>
    <name evidence="2" type="ORF">FEF34_38040</name>
</gene>
<dbReference type="Proteomes" id="UP000305921">
    <property type="component" value="Unassembled WGS sequence"/>
</dbReference>
<dbReference type="RefSeq" id="WP_138058017.1">
    <property type="nucleotide sequence ID" value="NZ_VAWE01000002.1"/>
</dbReference>
<dbReference type="AlphaFoldDB" id="A0A5R9DSV6"/>
<sequence length="332" mass="36775">MRSIEAAYLHVGAVVLNGFHRDTVASLHRQGSSYSPAVRVTFEPSEPHRPGRHTVVEPDHTFPLARVHGVAWVIHSRHHSARAAQGRVRISVPYRVRDHQAFRQESTVVDRLVEEHTITSYRPLGLDQLPGRGEPTPPPPNPDSSRFYRLLGQGPTVLRTGDAVRAELDRLAEVHRRDHGRTDWEMGQRLPAEGDVYECLQCTRSPYDLVPVEVVVERTYRDIERDDLPSDWDYELCGARAYERHLMMGTVTPPPLPRYASGIGTGDIVEFSAGSHVKARAKVVSMTPGNDPVSGVPMVVLAGPSGRPFRRALSGCVRVAPPVNLIAVAEVS</sequence>
<keyword evidence="3" id="KW-1185">Reference proteome</keyword>
<reference evidence="2 3" key="1">
    <citation type="submission" date="2019-05" db="EMBL/GenBank/DDBJ databases">
        <title>Streptomyces marianii sp. nov., a novel marine actinomycete from southern coast of India.</title>
        <authorList>
            <person name="Iniyan A.M."/>
            <person name="Wink J."/>
            <person name="Ramprasad E."/>
            <person name="Ramana C.V."/>
            <person name="Bunk B."/>
            <person name="Sproer C."/>
            <person name="Joseph F.-J.R.S."/>
            <person name="Vincent S.G.P."/>
        </authorList>
    </citation>
    <scope>NUCLEOTIDE SEQUENCE [LARGE SCALE GENOMIC DNA]</scope>
    <source>
        <strain evidence="2 3">ICN19</strain>
    </source>
</reference>
<protein>
    <submittedName>
        <fullName evidence="2">Uncharacterized protein</fullName>
    </submittedName>
</protein>
<organism evidence="2 3">
    <name type="scientific">Streptomyces marianii</name>
    <dbReference type="NCBI Taxonomy" id="1817406"/>
    <lineage>
        <taxon>Bacteria</taxon>
        <taxon>Bacillati</taxon>
        <taxon>Actinomycetota</taxon>
        <taxon>Actinomycetes</taxon>
        <taxon>Kitasatosporales</taxon>
        <taxon>Streptomycetaceae</taxon>
        <taxon>Streptomyces</taxon>
    </lineage>
</organism>
<dbReference type="OrthoDB" id="4143069at2"/>
<name>A0A5R9DSV6_9ACTN</name>
<comment type="caution">
    <text evidence="2">The sequence shown here is derived from an EMBL/GenBank/DDBJ whole genome shotgun (WGS) entry which is preliminary data.</text>
</comment>
<evidence type="ECO:0000313" key="3">
    <source>
        <dbReference type="Proteomes" id="UP000305921"/>
    </source>
</evidence>